<dbReference type="RefSeq" id="XP_060282776.1">
    <property type="nucleotide sequence ID" value="XM_060421872.1"/>
</dbReference>
<dbReference type="GeneID" id="85305059"/>
<feature type="region of interest" description="Disordered" evidence="1">
    <location>
        <begin position="120"/>
        <end position="142"/>
    </location>
</feature>
<dbReference type="Pfam" id="PF18648">
    <property type="entry name" value="ADPRTs_Tse2"/>
    <property type="match status" value="1"/>
</dbReference>
<protein>
    <recommendedName>
        <fullName evidence="2">Tse2 ADP-ribosyltransferase toxin domain-containing protein</fullName>
    </recommendedName>
</protein>
<accession>A0AAJ0C000</accession>
<organism evidence="3 4">
    <name type="scientific">Phialemonium atrogriseum</name>
    <dbReference type="NCBI Taxonomy" id="1093897"/>
    <lineage>
        <taxon>Eukaryota</taxon>
        <taxon>Fungi</taxon>
        <taxon>Dikarya</taxon>
        <taxon>Ascomycota</taxon>
        <taxon>Pezizomycotina</taxon>
        <taxon>Sordariomycetes</taxon>
        <taxon>Sordariomycetidae</taxon>
        <taxon>Cephalothecales</taxon>
        <taxon>Cephalothecaceae</taxon>
        <taxon>Phialemonium</taxon>
    </lineage>
</organism>
<dbReference type="EMBL" id="MU839011">
    <property type="protein sequence ID" value="KAK1766563.1"/>
    <property type="molecule type" value="Genomic_DNA"/>
</dbReference>
<dbReference type="AlphaFoldDB" id="A0AAJ0C000"/>
<dbReference type="Proteomes" id="UP001244011">
    <property type="component" value="Unassembled WGS sequence"/>
</dbReference>
<name>A0AAJ0C000_9PEZI</name>
<keyword evidence="4" id="KW-1185">Reference proteome</keyword>
<reference evidence="3" key="1">
    <citation type="submission" date="2023-06" db="EMBL/GenBank/DDBJ databases">
        <title>Genome-scale phylogeny and comparative genomics of the fungal order Sordariales.</title>
        <authorList>
            <consortium name="Lawrence Berkeley National Laboratory"/>
            <person name="Hensen N."/>
            <person name="Bonometti L."/>
            <person name="Westerberg I."/>
            <person name="Brannstrom I.O."/>
            <person name="Guillou S."/>
            <person name="Cros-Aarteil S."/>
            <person name="Calhoun S."/>
            <person name="Haridas S."/>
            <person name="Kuo A."/>
            <person name="Mondo S."/>
            <person name="Pangilinan J."/>
            <person name="Riley R."/>
            <person name="Labutti K."/>
            <person name="Andreopoulos B."/>
            <person name="Lipzen A."/>
            <person name="Chen C."/>
            <person name="Yanf M."/>
            <person name="Daum C."/>
            <person name="Ng V."/>
            <person name="Clum A."/>
            <person name="Steindorff A."/>
            <person name="Ohm R."/>
            <person name="Martin F."/>
            <person name="Silar P."/>
            <person name="Natvig D."/>
            <person name="Lalanne C."/>
            <person name="Gautier V."/>
            <person name="Ament-Velasquez S.L."/>
            <person name="Kruys A."/>
            <person name="Hutchinson M.I."/>
            <person name="Powell A.J."/>
            <person name="Barry K."/>
            <person name="Miller A.N."/>
            <person name="Grigoriev I.V."/>
            <person name="Debuchy R."/>
            <person name="Gladieux P."/>
            <person name="Thoren M.H."/>
            <person name="Johannesson H."/>
        </authorList>
    </citation>
    <scope>NUCLEOTIDE SEQUENCE</scope>
    <source>
        <strain evidence="3">8032-3</strain>
    </source>
</reference>
<feature type="compositionally biased region" description="Polar residues" evidence="1">
    <location>
        <begin position="124"/>
        <end position="142"/>
    </location>
</feature>
<gene>
    <name evidence="3" type="ORF">QBC33DRAFT_104855</name>
</gene>
<comment type="caution">
    <text evidence="3">The sequence shown here is derived from an EMBL/GenBank/DDBJ whole genome shotgun (WGS) entry which is preliminary data.</text>
</comment>
<evidence type="ECO:0000313" key="4">
    <source>
        <dbReference type="Proteomes" id="UP001244011"/>
    </source>
</evidence>
<dbReference type="InterPro" id="IPR041018">
    <property type="entry name" value="ADPRTs_Tse2"/>
</dbReference>
<sequence length="142" mass="16461">MSTPNLIAVFRKMPKELFRVNNGRQVKLRTWTPKRHVYDIFVKNGRVEPKALDPSTYAAPNGASMRPNSPYQQSLVNWRFRGDDMVVYSVPEDLDAKITQFMMTNARAFTTDQWLEAYPEATEESNFPNTERGQSRGKTQQR</sequence>
<proteinExistence type="predicted"/>
<evidence type="ECO:0000313" key="3">
    <source>
        <dbReference type="EMBL" id="KAK1766563.1"/>
    </source>
</evidence>
<evidence type="ECO:0000256" key="1">
    <source>
        <dbReference type="SAM" id="MobiDB-lite"/>
    </source>
</evidence>
<feature type="domain" description="Tse2 ADP-ribosyltransferase toxin" evidence="2">
    <location>
        <begin position="15"/>
        <end position="93"/>
    </location>
</feature>
<evidence type="ECO:0000259" key="2">
    <source>
        <dbReference type="Pfam" id="PF18648"/>
    </source>
</evidence>